<proteinExistence type="predicted"/>
<reference evidence="3" key="2">
    <citation type="journal article" date="2023" name="IMA Fungus">
        <title>Comparative genomic study of the Penicillium genus elucidates a diverse pangenome and 15 lateral gene transfer events.</title>
        <authorList>
            <person name="Petersen C."/>
            <person name="Sorensen T."/>
            <person name="Nielsen M.R."/>
            <person name="Sondergaard T.E."/>
            <person name="Sorensen J.L."/>
            <person name="Fitzpatrick D.A."/>
            <person name="Frisvad J.C."/>
            <person name="Nielsen K.L."/>
        </authorList>
    </citation>
    <scope>NUCLEOTIDE SEQUENCE</scope>
    <source>
        <strain evidence="3">IBT 34128</strain>
    </source>
</reference>
<keyword evidence="2" id="KW-0812">Transmembrane</keyword>
<evidence type="ECO:0000313" key="4">
    <source>
        <dbReference type="Proteomes" id="UP001141434"/>
    </source>
</evidence>
<feature type="transmembrane region" description="Helical" evidence="2">
    <location>
        <begin position="59"/>
        <end position="85"/>
    </location>
</feature>
<evidence type="ECO:0008006" key="5">
    <source>
        <dbReference type="Google" id="ProtNLM"/>
    </source>
</evidence>
<evidence type="ECO:0000256" key="2">
    <source>
        <dbReference type="SAM" id="Phobius"/>
    </source>
</evidence>
<reference evidence="3" key="1">
    <citation type="submission" date="2022-11" db="EMBL/GenBank/DDBJ databases">
        <authorList>
            <person name="Petersen C."/>
        </authorList>
    </citation>
    <scope>NUCLEOTIDE SEQUENCE</scope>
    <source>
        <strain evidence="3">IBT 34128</strain>
    </source>
</reference>
<gene>
    <name evidence="3" type="ORF">NUU61_004582</name>
</gene>
<dbReference type="RefSeq" id="XP_056513191.1">
    <property type="nucleotide sequence ID" value="XM_056655164.1"/>
</dbReference>
<organism evidence="3 4">
    <name type="scientific">Penicillium alfredii</name>
    <dbReference type="NCBI Taxonomy" id="1506179"/>
    <lineage>
        <taxon>Eukaryota</taxon>
        <taxon>Fungi</taxon>
        <taxon>Dikarya</taxon>
        <taxon>Ascomycota</taxon>
        <taxon>Pezizomycotina</taxon>
        <taxon>Eurotiomycetes</taxon>
        <taxon>Eurotiomycetidae</taxon>
        <taxon>Eurotiales</taxon>
        <taxon>Aspergillaceae</taxon>
        <taxon>Penicillium</taxon>
    </lineage>
</organism>
<feature type="transmembrane region" description="Helical" evidence="2">
    <location>
        <begin position="140"/>
        <end position="162"/>
    </location>
</feature>
<keyword evidence="2" id="KW-0472">Membrane</keyword>
<feature type="transmembrane region" description="Helical" evidence="2">
    <location>
        <begin position="17"/>
        <end position="38"/>
    </location>
</feature>
<protein>
    <recommendedName>
        <fullName evidence="5">MARVEL domain-containing protein</fullName>
    </recommendedName>
</protein>
<evidence type="ECO:0000313" key="3">
    <source>
        <dbReference type="EMBL" id="KAJ5102360.1"/>
    </source>
</evidence>
<comment type="caution">
    <text evidence="3">The sequence shown here is derived from an EMBL/GenBank/DDBJ whole genome shotgun (WGS) entry which is preliminary data.</text>
</comment>
<dbReference type="EMBL" id="JAPMSZ010000005">
    <property type="protein sequence ID" value="KAJ5102360.1"/>
    <property type="molecule type" value="Genomic_DNA"/>
</dbReference>
<dbReference type="OrthoDB" id="5342507at2759"/>
<feature type="region of interest" description="Disordered" evidence="1">
    <location>
        <begin position="199"/>
        <end position="261"/>
    </location>
</feature>
<dbReference type="AlphaFoldDB" id="A0A9W9KDE3"/>
<evidence type="ECO:0000256" key="1">
    <source>
        <dbReference type="SAM" id="MobiDB-lite"/>
    </source>
</evidence>
<accession>A0A9W9KDE3</accession>
<name>A0A9W9KDE3_9EURO</name>
<keyword evidence="2" id="KW-1133">Transmembrane helix</keyword>
<dbReference type="Proteomes" id="UP001141434">
    <property type="component" value="Unassembled WGS sequence"/>
</dbReference>
<dbReference type="GeneID" id="81394332"/>
<sequence length="261" mass="27788">MGVGGVILRFFNLAIRILQFLDGAVILGIFSYFLAVLAQHGQAIPTWMRAVEGIAGAATLYGLLGIVFVCCLGGVAFFAFLGVALDVCFTGAMVAIAVLTRDGTSSCRGTLDTPLGTGKDGDDTVAAKVTFGLACRLEKVTFAVAIIGIFLFLISILFQILLARHHKREKRFGPSPTNGYTYGSRKRFFWRRNKNNPDAGAGADALPGHPTPNDVELGGDTKNEKSWLGSWGRNKNTPAPTHGAPAENGYGYGSSAYTGNY</sequence>
<keyword evidence="4" id="KW-1185">Reference proteome</keyword>